<dbReference type="AlphaFoldDB" id="A0A2T0JZT0"/>
<keyword evidence="1" id="KW-0732">Signal</keyword>
<comment type="caution">
    <text evidence="2">The sequence shown here is derived from an EMBL/GenBank/DDBJ whole genome shotgun (WGS) entry which is preliminary data.</text>
</comment>
<sequence>MIRKSRMLGGVVAALLVTPLVPASPASADSSCGTGYHCGWDIGFNTGKVAFFNGDADFRDNTFNTGVVVDNNIKSAKNRTSSNYVSVYYYGVNYTGDIVFCVNPGQDVQNLPDDGIPGNGIGEANEASSLRLIAGGPFSTCY</sequence>
<protein>
    <submittedName>
        <fullName evidence="2">Peptidase inhibitor family I36</fullName>
    </submittedName>
</protein>
<dbReference type="EMBL" id="PVMZ01000022">
    <property type="protein sequence ID" value="PRX15819.1"/>
    <property type="molecule type" value="Genomic_DNA"/>
</dbReference>
<dbReference type="Proteomes" id="UP000239415">
    <property type="component" value="Unassembled WGS sequence"/>
</dbReference>
<organism evidence="2 3">
    <name type="scientific">Actinoplanes italicus</name>
    <dbReference type="NCBI Taxonomy" id="113567"/>
    <lineage>
        <taxon>Bacteria</taxon>
        <taxon>Bacillati</taxon>
        <taxon>Actinomycetota</taxon>
        <taxon>Actinomycetes</taxon>
        <taxon>Micromonosporales</taxon>
        <taxon>Micromonosporaceae</taxon>
        <taxon>Actinoplanes</taxon>
    </lineage>
</organism>
<feature type="signal peptide" evidence="1">
    <location>
        <begin position="1"/>
        <end position="28"/>
    </location>
</feature>
<accession>A0A2T0JZT0</accession>
<keyword evidence="3" id="KW-1185">Reference proteome</keyword>
<feature type="chain" id="PRO_5015624867" evidence="1">
    <location>
        <begin position="29"/>
        <end position="142"/>
    </location>
</feature>
<dbReference type="Pfam" id="PF03995">
    <property type="entry name" value="Inhibitor_I36"/>
    <property type="match status" value="1"/>
</dbReference>
<gene>
    <name evidence="2" type="ORF">CLV67_12258</name>
</gene>
<evidence type="ECO:0000313" key="2">
    <source>
        <dbReference type="EMBL" id="PRX15819.1"/>
    </source>
</evidence>
<reference evidence="2 3" key="1">
    <citation type="submission" date="2018-03" db="EMBL/GenBank/DDBJ databases">
        <title>Genomic Encyclopedia of Archaeal and Bacterial Type Strains, Phase II (KMG-II): from individual species to whole genera.</title>
        <authorList>
            <person name="Goeker M."/>
        </authorList>
    </citation>
    <scope>NUCLEOTIDE SEQUENCE [LARGE SCALE GENOMIC DNA]</scope>
    <source>
        <strain evidence="2 3">DSM 43146</strain>
    </source>
</reference>
<dbReference type="RefSeq" id="WP_106328034.1">
    <property type="nucleotide sequence ID" value="NZ_BOMO01000022.1"/>
</dbReference>
<proteinExistence type="predicted"/>
<evidence type="ECO:0000313" key="3">
    <source>
        <dbReference type="Proteomes" id="UP000239415"/>
    </source>
</evidence>
<name>A0A2T0JZT0_9ACTN</name>
<evidence type="ECO:0000256" key="1">
    <source>
        <dbReference type="SAM" id="SignalP"/>
    </source>
</evidence>